<comment type="caution">
    <text evidence="1">The sequence shown here is derived from an EMBL/GenBank/DDBJ whole genome shotgun (WGS) entry which is preliminary data.</text>
</comment>
<dbReference type="EMBL" id="JAFHDT010000006">
    <property type="protein sequence ID" value="KAI7808719.1"/>
    <property type="molecule type" value="Genomic_DNA"/>
</dbReference>
<evidence type="ECO:0000313" key="1">
    <source>
        <dbReference type="EMBL" id="KAI7808719.1"/>
    </source>
</evidence>
<organism evidence="1 2">
    <name type="scientific">Triplophysa rosa</name>
    <name type="common">Cave loach</name>
    <dbReference type="NCBI Taxonomy" id="992332"/>
    <lineage>
        <taxon>Eukaryota</taxon>
        <taxon>Metazoa</taxon>
        <taxon>Chordata</taxon>
        <taxon>Craniata</taxon>
        <taxon>Vertebrata</taxon>
        <taxon>Euteleostomi</taxon>
        <taxon>Actinopterygii</taxon>
        <taxon>Neopterygii</taxon>
        <taxon>Teleostei</taxon>
        <taxon>Ostariophysi</taxon>
        <taxon>Cypriniformes</taxon>
        <taxon>Nemacheilidae</taxon>
        <taxon>Triplophysa</taxon>
    </lineage>
</organism>
<proteinExistence type="predicted"/>
<protein>
    <submittedName>
        <fullName evidence="1">Uncharacterized protein</fullName>
    </submittedName>
</protein>
<gene>
    <name evidence="1" type="ORF">IRJ41_012621</name>
</gene>
<sequence>MDSRCLRELEVERIEVREREQRQGPRTKTDSNGFIFASQVCTECAYFFPAVPKPELSRVTARGGQPIPHPSLAIYIAKTFYMEAALL</sequence>
<reference evidence="1" key="1">
    <citation type="submission" date="2021-02" db="EMBL/GenBank/DDBJ databases">
        <title>Comparative genomics reveals that relaxation of natural selection precedes convergent phenotypic evolution of cavefish.</title>
        <authorList>
            <person name="Peng Z."/>
        </authorList>
    </citation>
    <scope>NUCLEOTIDE SEQUENCE</scope>
    <source>
        <tissue evidence="1">Muscle</tissue>
    </source>
</reference>
<evidence type="ECO:0000313" key="2">
    <source>
        <dbReference type="Proteomes" id="UP001059041"/>
    </source>
</evidence>
<dbReference type="Proteomes" id="UP001059041">
    <property type="component" value="Linkage Group LG6"/>
</dbReference>
<dbReference type="AlphaFoldDB" id="A0A9W7WUX1"/>
<name>A0A9W7WUX1_TRIRA</name>
<accession>A0A9W7WUX1</accession>
<keyword evidence="2" id="KW-1185">Reference proteome</keyword>